<dbReference type="InterPro" id="IPR011009">
    <property type="entry name" value="Kinase-like_dom_sf"/>
</dbReference>
<feature type="domain" description="Aminoglycoside phosphotransferase" evidence="1">
    <location>
        <begin position="147"/>
        <end position="211"/>
    </location>
</feature>
<dbReference type="Proteomes" id="UP000198228">
    <property type="component" value="Chromosome I"/>
</dbReference>
<dbReference type="AlphaFoldDB" id="A0A1C4ZTJ7"/>
<dbReference type="SUPFAM" id="SSF56112">
    <property type="entry name" value="Protein kinase-like (PK-like)"/>
    <property type="match status" value="1"/>
</dbReference>
<evidence type="ECO:0000313" key="3">
    <source>
        <dbReference type="Proteomes" id="UP000198228"/>
    </source>
</evidence>
<dbReference type="InterPro" id="IPR002575">
    <property type="entry name" value="Aminoglycoside_PTrfase"/>
</dbReference>
<gene>
    <name evidence="2" type="ORF">GA0074696_4866</name>
</gene>
<organism evidence="2 3">
    <name type="scientific">Micromonospora purpureochromogenes</name>
    <dbReference type="NCBI Taxonomy" id="47872"/>
    <lineage>
        <taxon>Bacteria</taxon>
        <taxon>Bacillati</taxon>
        <taxon>Actinomycetota</taxon>
        <taxon>Actinomycetes</taxon>
        <taxon>Micromonosporales</taxon>
        <taxon>Micromonosporaceae</taxon>
        <taxon>Micromonospora</taxon>
    </lineage>
</organism>
<dbReference type="Pfam" id="PF01636">
    <property type="entry name" value="APH"/>
    <property type="match status" value="1"/>
</dbReference>
<reference evidence="2 3" key="1">
    <citation type="submission" date="2016-06" db="EMBL/GenBank/DDBJ databases">
        <authorList>
            <person name="Kjaerup R.B."/>
            <person name="Dalgaard T.S."/>
            <person name="Juul-Madsen H.R."/>
        </authorList>
    </citation>
    <scope>NUCLEOTIDE SEQUENCE [LARGE SCALE GENOMIC DNA]</scope>
    <source>
        <strain evidence="2 3">DSM 43821</strain>
    </source>
</reference>
<dbReference type="GO" id="GO:0016740">
    <property type="term" value="F:transferase activity"/>
    <property type="evidence" value="ECO:0007669"/>
    <property type="project" value="UniProtKB-KW"/>
</dbReference>
<dbReference type="Gene3D" id="3.90.1200.10">
    <property type="match status" value="1"/>
</dbReference>
<sequence>MRSDWTALPETVTTGIAERVGGAFGVAPATSGNHAEIASTVTGPAGQVFVKAASGELSVRSLRYELAVTQAIDRYPPAVLWHFDSDGWLVVGTEHLAGPHPDLSPGSADLDLLAVALKGLQETPAPGDSWFTPPARLGFAHPAMDGEILIHSDLNPANLIVTPHGLRIVDWAWATKAAPWVELALLVQWLIGSGHSAEQAEEWLTQLPAWTATDREVLEDFASKNASKWSAKSRQSTESWVHDLATWTGEWAAHRTASHQSGT</sequence>
<proteinExistence type="predicted"/>
<name>A0A1C4ZTJ7_9ACTN</name>
<keyword evidence="2" id="KW-0808">Transferase</keyword>
<evidence type="ECO:0000313" key="2">
    <source>
        <dbReference type="EMBL" id="SCF36275.1"/>
    </source>
</evidence>
<dbReference type="RefSeq" id="WP_088963198.1">
    <property type="nucleotide sequence ID" value="NZ_LT607410.1"/>
</dbReference>
<evidence type="ECO:0000259" key="1">
    <source>
        <dbReference type="Pfam" id="PF01636"/>
    </source>
</evidence>
<protein>
    <submittedName>
        <fullName evidence="2">Phosphotransferase enzyme family protein</fullName>
    </submittedName>
</protein>
<dbReference type="EMBL" id="LT607410">
    <property type="protein sequence ID" value="SCF36275.1"/>
    <property type="molecule type" value="Genomic_DNA"/>
</dbReference>
<accession>A0A1C4ZTJ7</accession>